<dbReference type="GeneID" id="85022699"/>
<evidence type="ECO:0000313" key="1">
    <source>
        <dbReference type="EMBL" id="QIP35939.1"/>
    </source>
</evidence>
<dbReference type="EMBL" id="CP050139">
    <property type="protein sequence ID" value="QIP35939.1"/>
    <property type="molecule type" value="Genomic_DNA"/>
</dbReference>
<organism evidence="1 2">
    <name type="scientific">Komagataeibacter rhaeticus</name>
    <dbReference type="NCBI Taxonomy" id="215221"/>
    <lineage>
        <taxon>Bacteria</taxon>
        <taxon>Pseudomonadati</taxon>
        <taxon>Pseudomonadota</taxon>
        <taxon>Alphaproteobacteria</taxon>
        <taxon>Acetobacterales</taxon>
        <taxon>Acetobacteraceae</taxon>
        <taxon>Komagataeibacter</taxon>
    </lineage>
</organism>
<sequence length="85" mass="8985">MTDIPNLETHLEEGIGRLQDGLDGFAGEPGAPFSARMQGAGGMAQQGMGEILDTLRDVTADRPLLALIGASLLGFVATLFMRRRA</sequence>
<accession>A0A181CCG0</accession>
<gene>
    <name evidence="1" type="ORF">GWK63_11060</name>
</gene>
<keyword evidence="2" id="KW-1185">Reference proteome</keyword>
<dbReference type="Proteomes" id="UP000502533">
    <property type="component" value="Chromosome"/>
</dbReference>
<evidence type="ECO:0000313" key="2">
    <source>
        <dbReference type="Proteomes" id="UP000502533"/>
    </source>
</evidence>
<protein>
    <submittedName>
        <fullName evidence="1">Uncharacterized protein</fullName>
    </submittedName>
</protein>
<reference evidence="1 2" key="1">
    <citation type="submission" date="2020-03" db="EMBL/GenBank/DDBJ databases">
        <title>Isolation of cellulose-producing strains, genome characterization and application of the synthesized cellulose films as an economical and sustainable material for piezoelectric sensor construction.</title>
        <authorList>
            <person name="Mangayil R.K."/>
        </authorList>
    </citation>
    <scope>NUCLEOTIDE SEQUENCE [LARGE SCALE GENOMIC DNA]</scope>
    <source>
        <strain evidence="1 2">ENS 9a1a</strain>
    </source>
</reference>
<dbReference type="AlphaFoldDB" id="A0A181CCG0"/>
<dbReference type="KEGG" id="kre:GWK63_11060"/>
<name>A0A181CCG0_9PROT</name>
<dbReference type="RefSeq" id="WP_007399652.1">
    <property type="nucleotide sequence ID" value="NZ_CALMTF010000079.1"/>
</dbReference>
<proteinExistence type="predicted"/>